<protein>
    <submittedName>
        <fullName evidence="7">Transcriptional regulator, TetR family</fullName>
    </submittedName>
</protein>
<dbReference type="PRINTS" id="PR00455">
    <property type="entry name" value="HTHTETR"/>
</dbReference>
<dbReference type="Proteomes" id="UP000004407">
    <property type="component" value="Unassembled WGS sequence"/>
</dbReference>
<reference evidence="7 8" key="1">
    <citation type="submission" date="2011-08" db="EMBL/GenBank/DDBJ databases">
        <authorList>
            <person name="Weinstock G."/>
            <person name="Sodergren E."/>
            <person name="Clifton S."/>
            <person name="Fulton L."/>
            <person name="Fulton B."/>
            <person name="Courtney L."/>
            <person name="Fronick C."/>
            <person name="Harrison M."/>
            <person name="Strong C."/>
            <person name="Farmer C."/>
            <person name="Delahaunty K."/>
            <person name="Markovic C."/>
            <person name="Hall O."/>
            <person name="Minx P."/>
            <person name="Tomlinson C."/>
            <person name="Mitreva M."/>
            <person name="Hou S."/>
            <person name="Chen J."/>
            <person name="Wollam A."/>
            <person name="Pepin K.H."/>
            <person name="Johnson M."/>
            <person name="Bhonagiri V."/>
            <person name="Zhang X."/>
            <person name="Suruliraj S."/>
            <person name="Warren W."/>
            <person name="Chinwalla A."/>
            <person name="Mardis E.R."/>
            <person name="Wilson R.K."/>
        </authorList>
    </citation>
    <scope>NUCLEOTIDE SEQUENCE [LARGE SCALE GENOMIC DNA]</scope>
    <source>
        <strain evidence="7 8">DSM 18206</strain>
    </source>
</reference>
<evidence type="ECO:0000256" key="4">
    <source>
        <dbReference type="ARBA" id="ARBA00023163"/>
    </source>
</evidence>
<dbReference type="AlphaFoldDB" id="G6AYF3"/>
<dbReference type="Gene3D" id="1.10.357.10">
    <property type="entry name" value="Tetracycline Repressor, domain 2"/>
    <property type="match status" value="1"/>
</dbReference>
<evidence type="ECO:0000313" key="8">
    <source>
        <dbReference type="Proteomes" id="UP000004407"/>
    </source>
</evidence>
<organism evidence="7 8">
    <name type="scientific">Leyella stercorea DSM 18206</name>
    <dbReference type="NCBI Taxonomy" id="1002367"/>
    <lineage>
        <taxon>Bacteria</taxon>
        <taxon>Pseudomonadati</taxon>
        <taxon>Bacteroidota</taxon>
        <taxon>Bacteroidia</taxon>
        <taxon>Bacteroidales</taxon>
        <taxon>Prevotellaceae</taxon>
        <taxon>Leyella</taxon>
    </lineage>
</organism>
<comment type="caution">
    <text evidence="7">The sequence shown here is derived from an EMBL/GenBank/DDBJ whole genome shotgun (WGS) entry which is preliminary data.</text>
</comment>
<keyword evidence="3 5" id="KW-0238">DNA-binding</keyword>
<evidence type="ECO:0000256" key="3">
    <source>
        <dbReference type="ARBA" id="ARBA00023125"/>
    </source>
</evidence>
<dbReference type="PANTHER" id="PTHR30055">
    <property type="entry name" value="HTH-TYPE TRANSCRIPTIONAL REGULATOR RUTR"/>
    <property type="match status" value="1"/>
</dbReference>
<keyword evidence="4" id="KW-0804">Transcription</keyword>
<dbReference type="GeneID" id="78337301"/>
<evidence type="ECO:0000256" key="2">
    <source>
        <dbReference type="ARBA" id="ARBA00023015"/>
    </source>
</evidence>
<sequence length="208" mass="24289">MHKESSQTCYKLELRNRILKAAMTEFLHKGVKSVKMDDIANALAISKRTLYEIYSNKEELLLEAVRIHEEEFNDHMVQYSQNKNHSVMDIIIEFYKKKLLAIADVSPLFLVELRKYKQVVAYLEQLNAERHNNALLFFRRGVREGFFRSDINFDIILKTSSASANYAMETQMYKEYSITTIMHNTIFLYLRGICTTKGIKELDAAIAE</sequence>
<evidence type="ECO:0000313" key="7">
    <source>
        <dbReference type="EMBL" id="EHJ39400.1"/>
    </source>
</evidence>
<dbReference type="InterPro" id="IPR009057">
    <property type="entry name" value="Homeodomain-like_sf"/>
</dbReference>
<dbReference type="PANTHER" id="PTHR30055:SF175">
    <property type="entry name" value="HTH-TYPE TRANSCRIPTIONAL REPRESSOR KSTR2"/>
    <property type="match status" value="1"/>
</dbReference>
<dbReference type="InterPro" id="IPR050109">
    <property type="entry name" value="HTH-type_TetR-like_transc_reg"/>
</dbReference>
<dbReference type="Pfam" id="PF00440">
    <property type="entry name" value="TetR_N"/>
    <property type="match status" value="1"/>
</dbReference>
<proteinExistence type="predicted"/>
<dbReference type="GO" id="GO:0003700">
    <property type="term" value="F:DNA-binding transcription factor activity"/>
    <property type="evidence" value="ECO:0007669"/>
    <property type="project" value="TreeGrafter"/>
</dbReference>
<accession>G6AYF3</accession>
<dbReference type="PATRIC" id="fig|1002367.3.peg.1344"/>
<feature type="DNA-binding region" description="H-T-H motif" evidence="5">
    <location>
        <begin position="35"/>
        <end position="54"/>
    </location>
</feature>
<dbReference type="SUPFAM" id="SSF46689">
    <property type="entry name" value="Homeodomain-like"/>
    <property type="match status" value="1"/>
</dbReference>
<gene>
    <name evidence="7" type="ORF">HMPREF0673_01663</name>
</gene>
<dbReference type="GO" id="GO:0000976">
    <property type="term" value="F:transcription cis-regulatory region binding"/>
    <property type="evidence" value="ECO:0007669"/>
    <property type="project" value="TreeGrafter"/>
</dbReference>
<dbReference type="EMBL" id="AFZZ01000147">
    <property type="protein sequence ID" value="EHJ39400.1"/>
    <property type="molecule type" value="Genomic_DNA"/>
</dbReference>
<dbReference type="RefSeq" id="WP_007900252.1">
    <property type="nucleotide sequence ID" value="NZ_JH379436.1"/>
</dbReference>
<keyword evidence="2" id="KW-0805">Transcription regulation</keyword>
<name>G6AYF3_9BACT</name>
<evidence type="ECO:0000256" key="1">
    <source>
        <dbReference type="ARBA" id="ARBA00022491"/>
    </source>
</evidence>
<dbReference type="HOGENOM" id="CLU_069356_30_0_10"/>
<dbReference type="InterPro" id="IPR001647">
    <property type="entry name" value="HTH_TetR"/>
</dbReference>
<dbReference type="PROSITE" id="PS50977">
    <property type="entry name" value="HTH_TETR_2"/>
    <property type="match status" value="1"/>
</dbReference>
<evidence type="ECO:0000259" key="6">
    <source>
        <dbReference type="PROSITE" id="PS50977"/>
    </source>
</evidence>
<evidence type="ECO:0000256" key="5">
    <source>
        <dbReference type="PROSITE-ProRule" id="PRU00335"/>
    </source>
</evidence>
<dbReference type="eggNOG" id="COG1309">
    <property type="taxonomic scope" value="Bacteria"/>
</dbReference>
<feature type="domain" description="HTH tetR-type" evidence="6">
    <location>
        <begin position="12"/>
        <end position="72"/>
    </location>
</feature>
<keyword evidence="1" id="KW-0678">Repressor</keyword>